<dbReference type="KEGG" id="apre:CNX65_24310"/>
<gene>
    <name evidence="2" type="ORF">CNX65_24310</name>
</gene>
<dbReference type="EMBL" id="CP023445">
    <property type="protein sequence ID" value="ATE56012.1"/>
    <property type="molecule type" value="Genomic_DNA"/>
</dbReference>
<keyword evidence="3" id="KW-1185">Reference proteome</keyword>
<dbReference type="Pfam" id="PF13560">
    <property type="entry name" value="HTH_31"/>
    <property type="match status" value="1"/>
</dbReference>
<dbReference type="RefSeq" id="WP_096495839.1">
    <property type="nucleotide sequence ID" value="NZ_CP023445.1"/>
</dbReference>
<dbReference type="Proteomes" id="UP000218505">
    <property type="component" value="Chromosome"/>
</dbReference>
<evidence type="ECO:0000313" key="2">
    <source>
        <dbReference type="EMBL" id="ATE56012.1"/>
    </source>
</evidence>
<feature type="domain" description="HTH cro/C1-type" evidence="1">
    <location>
        <begin position="14"/>
        <end position="76"/>
    </location>
</feature>
<dbReference type="PANTHER" id="PTHR47691">
    <property type="entry name" value="REGULATOR-RELATED"/>
    <property type="match status" value="1"/>
</dbReference>
<sequence length="387" mass="41776">MPDSAPTIVELAADLRALRTRRARATGDGELTVRQIAASTGYALGTVSDYLTGTTLPPTDRFGVLVRLLGATPAEEVRLGRVRDQVEQERSARREARGRVLRELPPEVFGFAGRERFLAALDGLVDGPRYAVVSGPSGVGRTAAVVRWAHRRGHRFPDGAVYVDLRGRDSEVRPKAPGRRSLLVLDNVRSAEHARPLLAAWPGRAVVITGREFALRDAIHLPVPPLTAAEALDLLTRLTRNRPSVDQDAAAELVDRCARLPLALRLAAEVVATKVETSVQSLVAGLAARQRGVGDVRGVLAWTLSHQPPELVRAFRLVVAGSGRRITPRWLASAGQLDVGRARAQLDALGRAQLLHRAKPGHYGVHELVRACAGEPVRRSSSVAMTS</sequence>
<proteinExistence type="predicted"/>
<name>A0A290ZAK3_9PSEU</name>
<accession>A0A290ZAK3</accession>
<reference evidence="2" key="1">
    <citation type="submission" date="2017-09" db="EMBL/GenBank/DDBJ databases">
        <title>Complete Genome Sequence of ansamitocin-producing Bacterium Actinosynnema pretiosum X47.</title>
        <authorList>
            <person name="Cao G."/>
            <person name="Zong G."/>
            <person name="Zhong C."/>
            <person name="Fu J."/>
        </authorList>
    </citation>
    <scope>NUCLEOTIDE SEQUENCE [LARGE SCALE GENOMIC DNA]</scope>
    <source>
        <strain evidence="2">X47</strain>
    </source>
</reference>
<dbReference type="SMART" id="SM00530">
    <property type="entry name" value="HTH_XRE"/>
    <property type="match status" value="1"/>
</dbReference>
<dbReference type="AlphaFoldDB" id="A0A290ZAK3"/>
<organism evidence="2 3">
    <name type="scientific">Actinosynnema pretiosum</name>
    <dbReference type="NCBI Taxonomy" id="42197"/>
    <lineage>
        <taxon>Bacteria</taxon>
        <taxon>Bacillati</taxon>
        <taxon>Actinomycetota</taxon>
        <taxon>Actinomycetes</taxon>
        <taxon>Pseudonocardiales</taxon>
        <taxon>Pseudonocardiaceae</taxon>
        <taxon>Actinosynnema</taxon>
    </lineage>
</organism>
<dbReference type="PANTHER" id="PTHR47691:SF3">
    <property type="entry name" value="HTH-TYPE TRANSCRIPTIONAL REGULATOR RV0890C-RELATED"/>
    <property type="match status" value="1"/>
</dbReference>
<evidence type="ECO:0000313" key="3">
    <source>
        <dbReference type="Proteomes" id="UP000218505"/>
    </source>
</evidence>
<dbReference type="Gene3D" id="3.40.50.300">
    <property type="entry name" value="P-loop containing nucleotide triphosphate hydrolases"/>
    <property type="match status" value="1"/>
</dbReference>
<protein>
    <recommendedName>
        <fullName evidence="1">HTH cro/C1-type domain-containing protein</fullName>
    </recommendedName>
</protein>
<dbReference type="SUPFAM" id="SSF52540">
    <property type="entry name" value="P-loop containing nucleoside triphosphate hydrolases"/>
    <property type="match status" value="1"/>
</dbReference>
<evidence type="ECO:0000259" key="1">
    <source>
        <dbReference type="SMART" id="SM00530"/>
    </source>
</evidence>
<dbReference type="InterPro" id="IPR001387">
    <property type="entry name" value="Cro/C1-type_HTH"/>
</dbReference>
<dbReference type="InterPro" id="IPR027417">
    <property type="entry name" value="P-loop_NTPase"/>
</dbReference>